<dbReference type="eggNOG" id="COG2244">
    <property type="taxonomic scope" value="Bacteria"/>
</dbReference>
<dbReference type="KEGG" id="gem:GM21_3183"/>
<dbReference type="InterPro" id="IPR050833">
    <property type="entry name" value="Poly_Biosynth_Transport"/>
</dbReference>
<dbReference type="InterPro" id="IPR002797">
    <property type="entry name" value="Polysacc_synth"/>
</dbReference>
<evidence type="ECO:0000256" key="6">
    <source>
        <dbReference type="SAM" id="Phobius"/>
    </source>
</evidence>
<proteinExistence type="predicted"/>
<keyword evidence="3 6" id="KW-0812">Transmembrane</keyword>
<gene>
    <name evidence="7" type="ordered locus">GM21_3183</name>
</gene>
<evidence type="ECO:0000256" key="5">
    <source>
        <dbReference type="ARBA" id="ARBA00023136"/>
    </source>
</evidence>
<dbReference type="OrthoDB" id="5240734at2"/>
<feature type="transmembrane region" description="Helical" evidence="6">
    <location>
        <begin position="45"/>
        <end position="70"/>
    </location>
</feature>
<sequence length="424" mass="46464">MLWDKIKKSELSRDTLWMLMGHAAQLPIRAVYFILIARWLGAEGYGAFIGVTALVSVLAPFASMGAGNILIKHVARDRSEFSFYWGRTLLLTWFSGIVLTLVTVVLSHFILPTSIPLMLVITVSIADLLFLSILNVCAQAFQGFERLSMTSLLLILPNATRLLALIVLILLKKPTPLDLGYLYLVSTGMAFLAGVYLVTRELGRPIYHGRVLDGEVREGLYFSVALCSTTIFNDIDKTMLTRLATLQAAGIYAAAYRLIDVAFIPVRSLISASYARFFRSGAQGMRGTLALVAKLLPLAAGYGLASSLVLFLCAPLLPYVFGRDFKEATDALRWLSLLPFLKVLHYFPANALTGAGFQGLRSSLLVGTAFVNISLNLWLIPLYSWRGSAWASLLSDGLYAVVIWAAAVWKLRSSPTVALANQGK</sequence>
<dbReference type="Pfam" id="PF01943">
    <property type="entry name" value="Polysacc_synt"/>
    <property type="match status" value="1"/>
</dbReference>
<dbReference type="AlphaFoldDB" id="C6E3Z1"/>
<dbReference type="STRING" id="443144.GM21_3183"/>
<feature type="transmembrane region" description="Helical" evidence="6">
    <location>
        <begin position="364"/>
        <end position="383"/>
    </location>
</feature>
<evidence type="ECO:0000256" key="3">
    <source>
        <dbReference type="ARBA" id="ARBA00022692"/>
    </source>
</evidence>
<evidence type="ECO:0000313" key="7">
    <source>
        <dbReference type="EMBL" id="ACT19210.1"/>
    </source>
</evidence>
<organism evidence="7">
    <name type="scientific">Geobacter sp. (strain M21)</name>
    <dbReference type="NCBI Taxonomy" id="443144"/>
    <lineage>
        <taxon>Bacteria</taxon>
        <taxon>Pseudomonadati</taxon>
        <taxon>Thermodesulfobacteriota</taxon>
        <taxon>Desulfuromonadia</taxon>
        <taxon>Geobacterales</taxon>
        <taxon>Geobacteraceae</taxon>
        <taxon>Geobacter</taxon>
    </lineage>
</organism>
<protein>
    <submittedName>
        <fullName evidence="7">Polysaccharide biosynthesis protein</fullName>
    </submittedName>
</protein>
<feature type="transmembrane region" description="Helical" evidence="6">
    <location>
        <begin position="90"/>
        <end position="111"/>
    </location>
</feature>
<evidence type="ECO:0000256" key="1">
    <source>
        <dbReference type="ARBA" id="ARBA00004651"/>
    </source>
</evidence>
<feature type="transmembrane region" description="Helical" evidence="6">
    <location>
        <begin position="150"/>
        <end position="169"/>
    </location>
</feature>
<accession>C6E3Z1</accession>
<dbReference type="EMBL" id="CP001661">
    <property type="protein sequence ID" value="ACT19210.1"/>
    <property type="molecule type" value="Genomic_DNA"/>
</dbReference>
<dbReference type="HOGENOM" id="CLU_022017_6_4_7"/>
<feature type="transmembrane region" description="Helical" evidence="6">
    <location>
        <begin position="16"/>
        <end position="39"/>
    </location>
</feature>
<keyword evidence="4 6" id="KW-1133">Transmembrane helix</keyword>
<reference evidence="7" key="1">
    <citation type="submission" date="2009-07" db="EMBL/GenBank/DDBJ databases">
        <title>Complete sequence of Geobacter sp. M21.</title>
        <authorList>
            <consortium name="US DOE Joint Genome Institute"/>
            <person name="Lucas S."/>
            <person name="Copeland A."/>
            <person name="Lapidus A."/>
            <person name="Glavina del Rio T."/>
            <person name="Dalin E."/>
            <person name="Tice H."/>
            <person name="Bruce D."/>
            <person name="Goodwin L."/>
            <person name="Pitluck S."/>
            <person name="Saunders E."/>
            <person name="Brettin T."/>
            <person name="Detter J.C."/>
            <person name="Han C."/>
            <person name="Larimer F."/>
            <person name="Land M."/>
            <person name="Hauser L."/>
            <person name="Kyrpides N."/>
            <person name="Ovchinnikova G."/>
            <person name="Lovley D."/>
        </authorList>
    </citation>
    <scope>NUCLEOTIDE SEQUENCE [LARGE SCALE GENOMIC DNA]</scope>
    <source>
        <strain evidence="7">M21</strain>
    </source>
</reference>
<feature type="transmembrane region" description="Helical" evidence="6">
    <location>
        <begin position="181"/>
        <end position="199"/>
    </location>
</feature>
<evidence type="ECO:0000256" key="2">
    <source>
        <dbReference type="ARBA" id="ARBA00022475"/>
    </source>
</evidence>
<feature type="transmembrane region" description="Helical" evidence="6">
    <location>
        <begin position="389"/>
        <end position="409"/>
    </location>
</feature>
<comment type="subcellular location">
    <subcellularLocation>
        <location evidence="1">Cell membrane</location>
        <topology evidence="1">Multi-pass membrane protein</topology>
    </subcellularLocation>
</comment>
<keyword evidence="2" id="KW-1003">Cell membrane</keyword>
<keyword evidence="5 6" id="KW-0472">Membrane</keyword>
<evidence type="ECO:0000256" key="4">
    <source>
        <dbReference type="ARBA" id="ARBA00022989"/>
    </source>
</evidence>
<feature type="transmembrane region" description="Helical" evidence="6">
    <location>
        <begin position="295"/>
        <end position="319"/>
    </location>
</feature>
<dbReference type="PANTHER" id="PTHR30250">
    <property type="entry name" value="PST FAMILY PREDICTED COLANIC ACID TRANSPORTER"/>
    <property type="match status" value="1"/>
</dbReference>
<dbReference type="GO" id="GO:0005886">
    <property type="term" value="C:plasma membrane"/>
    <property type="evidence" value="ECO:0007669"/>
    <property type="project" value="UniProtKB-SubCell"/>
</dbReference>
<feature type="transmembrane region" description="Helical" evidence="6">
    <location>
        <begin position="117"/>
        <end position="138"/>
    </location>
</feature>
<feature type="transmembrane region" description="Helical" evidence="6">
    <location>
        <begin position="331"/>
        <end position="352"/>
    </location>
</feature>
<name>C6E3Z1_GEOSM</name>
<dbReference type="PANTHER" id="PTHR30250:SF11">
    <property type="entry name" value="O-ANTIGEN TRANSPORTER-RELATED"/>
    <property type="match status" value="1"/>
</dbReference>